<keyword evidence="2" id="KW-1185">Reference proteome</keyword>
<dbReference type="KEGG" id="eiv:EIN_313260"/>
<dbReference type="Proteomes" id="UP000014680">
    <property type="component" value="Unassembled WGS sequence"/>
</dbReference>
<gene>
    <name evidence="1" type="ORF">EIN_313260</name>
</gene>
<evidence type="ECO:0000313" key="2">
    <source>
        <dbReference type="Proteomes" id="UP000014680"/>
    </source>
</evidence>
<dbReference type="RefSeq" id="XP_004259705.1">
    <property type="nucleotide sequence ID" value="XM_004259657.1"/>
</dbReference>
<evidence type="ECO:0000313" key="1">
    <source>
        <dbReference type="EMBL" id="ELP92934.1"/>
    </source>
</evidence>
<dbReference type="AlphaFoldDB" id="A0A0A1UCP0"/>
<sequence>RSPLPHNRIKKDKNKQGVALCFRIYTSTISVSHPLMSSSEANKVICGTPRRSYNDPKYLTQKKLVKDLETYQEAVLVGLLNSFCSFTISRPRKQCSVALSSAKIKSIHFPTETIEISKLADEKFKPIYEEELRKGVAKPTAFRRYEKNKRIFIHNLLFDIALELGFFFDSKLSRKSAKTYSIERIERIYYMGKLVFSLDQMVVKGSMINSYLYDLVSFGMSQTIPVFDDGVQGLLNEQSKHQQPVTL</sequence>
<reference evidence="1 2" key="1">
    <citation type="submission" date="2012-10" db="EMBL/GenBank/DDBJ databases">
        <authorList>
            <person name="Zafar N."/>
            <person name="Inman J."/>
            <person name="Hall N."/>
            <person name="Lorenzi H."/>
            <person name="Caler E."/>
        </authorList>
    </citation>
    <scope>NUCLEOTIDE SEQUENCE [LARGE SCALE GENOMIC DNA]</scope>
    <source>
        <strain evidence="1 2">IP1</strain>
    </source>
</reference>
<dbReference type="EMBL" id="KB206312">
    <property type="protein sequence ID" value="ELP92934.1"/>
    <property type="molecule type" value="Genomic_DNA"/>
</dbReference>
<feature type="non-terminal residue" evidence="1">
    <location>
        <position position="1"/>
    </location>
</feature>
<accession>A0A0A1UCP0</accession>
<dbReference type="GeneID" id="14891920"/>
<proteinExistence type="predicted"/>
<dbReference type="VEuPathDB" id="AmoebaDB:EIN_313260"/>
<organism evidence="1 2">
    <name type="scientific">Entamoeba invadens IP1</name>
    <dbReference type="NCBI Taxonomy" id="370355"/>
    <lineage>
        <taxon>Eukaryota</taxon>
        <taxon>Amoebozoa</taxon>
        <taxon>Evosea</taxon>
        <taxon>Archamoebae</taxon>
        <taxon>Mastigamoebida</taxon>
        <taxon>Entamoebidae</taxon>
        <taxon>Entamoeba</taxon>
    </lineage>
</organism>
<protein>
    <submittedName>
        <fullName evidence="1">Uncharacterized protein</fullName>
    </submittedName>
</protein>
<name>A0A0A1UCP0_ENTIV</name>